<accession>A0A3S0XI12</accession>
<organism evidence="2 3">
    <name type="scientific">Rhizobium chutanense</name>
    <dbReference type="NCBI Taxonomy" id="2035448"/>
    <lineage>
        <taxon>Bacteria</taxon>
        <taxon>Pseudomonadati</taxon>
        <taxon>Pseudomonadota</taxon>
        <taxon>Alphaproteobacteria</taxon>
        <taxon>Hyphomicrobiales</taxon>
        <taxon>Rhizobiaceae</taxon>
        <taxon>Rhizobium/Agrobacterium group</taxon>
        <taxon>Rhizobium</taxon>
    </lineage>
</organism>
<dbReference type="EMBL" id="RJTJ01000028">
    <property type="protein sequence ID" value="RUL99846.1"/>
    <property type="molecule type" value="Genomic_DNA"/>
</dbReference>
<evidence type="ECO:0000313" key="2">
    <source>
        <dbReference type="EMBL" id="RUL99846.1"/>
    </source>
</evidence>
<evidence type="ECO:0000256" key="1">
    <source>
        <dbReference type="SAM" id="MobiDB-lite"/>
    </source>
</evidence>
<reference evidence="2 3" key="1">
    <citation type="submission" date="2018-11" db="EMBL/GenBank/DDBJ databases">
        <title>Rhizobium chutanense sp. nov., isolated from root nodules of Phaseolus vulgaris in China.</title>
        <authorList>
            <person name="Huo Y."/>
        </authorList>
    </citation>
    <scope>NUCLEOTIDE SEQUENCE [LARGE SCALE GENOMIC DNA]</scope>
    <source>
        <strain evidence="2 3">C16</strain>
    </source>
</reference>
<evidence type="ECO:0000313" key="3">
    <source>
        <dbReference type="Proteomes" id="UP000278081"/>
    </source>
</evidence>
<protein>
    <submittedName>
        <fullName evidence="2">Uncharacterized protein</fullName>
    </submittedName>
</protein>
<gene>
    <name evidence="2" type="ORF">EFR84_26070</name>
</gene>
<feature type="region of interest" description="Disordered" evidence="1">
    <location>
        <begin position="1"/>
        <end position="25"/>
    </location>
</feature>
<proteinExistence type="predicted"/>
<sequence length="76" mass="8582">MSGWQEIEARRRRIKRQGCAKGAPKVQMTFHRQGGGLARFALMSPQYLRKSALVARNLHVPSPRQAARGRVKNGQQ</sequence>
<comment type="caution">
    <text evidence="2">The sequence shown here is derived from an EMBL/GenBank/DDBJ whole genome shotgun (WGS) entry which is preliminary data.</text>
</comment>
<name>A0A3S0XI12_9HYPH</name>
<dbReference type="AlphaFoldDB" id="A0A3S0XI12"/>
<dbReference type="Proteomes" id="UP000278081">
    <property type="component" value="Unassembled WGS sequence"/>
</dbReference>